<reference evidence="3" key="2">
    <citation type="journal article" date="2022" name="Pest Manag. Sci.">
        <title>Glutamicibacter halophytocola-mediated host fitness of potato tuber moth on Solanaceae crops.</title>
        <authorList>
            <person name="Wang W."/>
            <person name="Xiao G."/>
            <person name="Du G."/>
            <person name="Chang L."/>
            <person name="Yang Y."/>
            <person name="Ye J."/>
            <person name="Chen B."/>
        </authorList>
    </citation>
    <scope>NUCLEOTIDE SEQUENCE</scope>
    <source>
        <strain evidence="3">S2</strain>
    </source>
</reference>
<keyword evidence="4" id="KW-1185">Reference proteome</keyword>
<evidence type="ECO:0000313" key="4">
    <source>
        <dbReference type="Proteomes" id="UP000320717"/>
    </source>
</evidence>
<reference evidence="2 4" key="1">
    <citation type="submission" date="2019-07" db="EMBL/GenBank/DDBJ databases">
        <title>Complete Genome Sequence of drought tolerant Plant Growth-Promoting Rhizobacterium Glutamicibacter halophytocola DR408.</title>
        <authorList>
            <person name="Nishu S.D."/>
            <person name="Lee T.K."/>
        </authorList>
    </citation>
    <scope>NUCLEOTIDE SEQUENCE [LARGE SCALE GENOMIC DNA]</scope>
    <source>
        <strain evidence="2 4">DR408</strain>
    </source>
</reference>
<accession>A0A5B8I3B3</accession>
<evidence type="ECO:0000313" key="3">
    <source>
        <dbReference type="EMBL" id="UUX58636.1"/>
    </source>
</evidence>
<evidence type="ECO:0000256" key="1">
    <source>
        <dbReference type="SAM" id="MobiDB-lite"/>
    </source>
</evidence>
<sequence>MSTASSAPTLDCGLANGHLRLTANGGASGSGLFISRQGSNAPASTAAPADPASPSTAPQPAYSLGALYVDLDYCDDDKWRSLPSTMG</sequence>
<dbReference type="Proteomes" id="UP001060018">
    <property type="component" value="Chromosome"/>
</dbReference>
<organism evidence="3 5">
    <name type="scientific">Glutamicibacter halophytocola</name>
    <dbReference type="NCBI Taxonomy" id="1933880"/>
    <lineage>
        <taxon>Bacteria</taxon>
        <taxon>Bacillati</taxon>
        <taxon>Actinomycetota</taxon>
        <taxon>Actinomycetes</taxon>
        <taxon>Micrococcales</taxon>
        <taxon>Micrococcaceae</taxon>
        <taxon>Glutamicibacter</taxon>
    </lineage>
</organism>
<name>A0A5B8I3B3_9MICC</name>
<evidence type="ECO:0000313" key="2">
    <source>
        <dbReference type="EMBL" id="QDY66526.1"/>
    </source>
</evidence>
<feature type="region of interest" description="Disordered" evidence="1">
    <location>
        <begin position="32"/>
        <end position="58"/>
    </location>
</feature>
<protein>
    <submittedName>
        <fullName evidence="3">Uncharacterized protein</fullName>
    </submittedName>
</protein>
<dbReference type="AlphaFoldDB" id="A0A5B8I3B3"/>
<feature type="compositionally biased region" description="Low complexity" evidence="1">
    <location>
        <begin position="41"/>
        <end position="58"/>
    </location>
</feature>
<proteinExistence type="predicted"/>
<dbReference type="Proteomes" id="UP000320717">
    <property type="component" value="Chromosome"/>
</dbReference>
<evidence type="ECO:0000313" key="5">
    <source>
        <dbReference type="Proteomes" id="UP001060018"/>
    </source>
</evidence>
<dbReference type="RefSeq" id="WP_146276574.1">
    <property type="nucleotide sequence ID" value="NZ_CP042260.1"/>
</dbReference>
<gene>
    <name evidence="2" type="ORF">FQA45_09410</name>
    <name evidence="3" type="ORF">NUH22_15255</name>
</gene>
<dbReference type="EMBL" id="CP042260">
    <property type="protein sequence ID" value="QDY66526.1"/>
    <property type="molecule type" value="Genomic_DNA"/>
</dbReference>
<dbReference type="EMBL" id="CP102487">
    <property type="protein sequence ID" value="UUX58636.1"/>
    <property type="molecule type" value="Genomic_DNA"/>
</dbReference>